<dbReference type="Pfam" id="PF07714">
    <property type="entry name" value="PK_Tyr_Ser-Thr"/>
    <property type="match status" value="1"/>
</dbReference>
<feature type="compositionally biased region" description="Pro residues" evidence="1">
    <location>
        <begin position="188"/>
        <end position="200"/>
    </location>
</feature>
<dbReference type="InterPro" id="IPR001245">
    <property type="entry name" value="Ser-Thr/Tyr_kinase_cat_dom"/>
</dbReference>
<proteinExistence type="predicted"/>
<feature type="domain" description="Protein kinase" evidence="2">
    <location>
        <begin position="1"/>
        <end position="312"/>
    </location>
</feature>
<dbReference type="InterPro" id="IPR011009">
    <property type="entry name" value="Kinase-like_dom_sf"/>
</dbReference>
<protein>
    <recommendedName>
        <fullName evidence="2">Protein kinase domain-containing protein</fullName>
    </recommendedName>
</protein>
<sequence>MGIIHVADWKGTKVAIKEASAQIISKEVEIYNRMKGNDGVIPFYGVTYPPGLEKLCIVTKYAEGGSLSWYFKTTFNKLTWADKLTLATQISSSVARLHQEGIYHRDLHGGNILIDETGKALLADFGESTVMEELMVRSMDEFAIATRATPEGKSTFVSEIMSPMTAGGGVGVGGESVDGELTSSSSSAPPPSAPPPPPSSLLPVDNKHGENNHPGGTIAATENNNSSRGRTSDSEEKHDPLFGLTSGHSAFSKLPQDVHLVVSILNGKREELVEGTPQTYRELYERCWDSDPEMRPSLDEIMSTLAKVRASLTPEQLAETRERNNYHEG</sequence>
<feature type="region of interest" description="Disordered" evidence="1">
    <location>
        <begin position="167"/>
        <end position="239"/>
    </location>
</feature>
<dbReference type="OrthoDB" id="10261027at2759"/>
<evidence type="ECO:0000256" key="1">
    <source>
        <dbReference type="SAM" id="MobiDB-lite"/>
    </source>
</evidence>
<dbReference type="InterPro" id="IPR000719">
    <property type="entry name" value="Prot_kinase_dom"/>
</dbReference>
<dbReference type="Proteomes" id="UP000749646">
    <property type="component" value="Unassembled WGS sequence"/>
</dbReference>
<dbReference type="PANTHER" id="PTHR44329">
    <property type="entry name" value="SERINE/THREONINE-PROTEIN KINASE TNNI3K-RELATED"/>
    <property type="match status" value="1"/>
</dbReference>
<dbReference type="InterPro" id="IPR051681">
    <property type="entry name" value="Ser/Thr_Kinases-Pseudokinases"/>
</dbReference>
<dbReference type="AlphaFoldDB" id="A0A9P6IHV7"/>
<gene>
    <name evidence="3" type="ORF">BGZ65_009712</name>
</gene>
<evidence type="ECO:0000259" key="2">
    <source>
        <dbReference type="PROSITE" id="PS50011"/>
    </source>
</evidence>
<dbReference type="GO" id="GO:0005524">
    <property type="term" value="F:ATP binding"/>
    <property type="evidence" value="ECO:0007669"/>
    <property type="project" value="InterPro"/>
</dbReference>
<feature type="compositionally biased region" description="Gly residues" evidence="1">
    <location>
        <begin position="167"/>
        <end position="176"/>
    </location>
</feature>
<evidence type="ECO:0000313" key="3">
    <source>
        <dbReference type="EMBL" id="KAF9922291.1"/>
    </source>
</evidence>
<name>A0A9P6IHV7_9FUNG</name>
<keyword evidence="4" id="KW-1185">Reference proteome</keyword>
<comment type="caution">
    <text evidence="3">The sequence shown here is derived from an EMBL/GenBank/DDBJ whole genome shotgun (WGS) entry which is preliminary data.</text>
</comment>
<feature type="compositionally biased region" description="Basic and acidic residues" evidence="1">
    <location>
        <begin position="230"/>
        <end position="239"/>
    </location>
</feature>
<reference evidence="3" key="1">
    <citation type="journal article" date="2020" name="Fungal Divers.">
        <title>Resolving the Mortierellaceae phylogeny through synthesis of multi-gene phylogenetics and phylogenomics.</title>
        <authorList>
            <person name="Vandepol N."/>
            <person name="Liber J."/>
            <person name="Desiro A."/>
            <person name="Na H."/>
            <person name="Kennedy M."/>
            <person name="Barry K."/>
            <person name="Grigoriev I.V."/>
            <person name="Miller A.N."/>
            <person name="O'Donnell K."/>
            <person name="Stajich J.E."/>
            <person name="Bonito G."/>
        </authorList>
    </citation>
    <scope>NUCLEOTIDE SEQUENCE</scope>
    <source>
        <strain evidence="3">MES-2147</strain>
    </source>
</reference>
<dbReference type="EMBL" id="JAAAHW010010879">
    <property type="protein sequence ID" value="KAF9922291.1"/>
    <property type="molecule type" value="Genomic_DNA"/>
</dbReference>
<dbReference type="Gene3D" id="1.10.510.10">
    <property type="entry name" value="Transferase(Phosphotransferase) domain 1"/>
    <property type="match status" value="2"/>
</dbReference>
<feature type="compositionally biased region" description="Polar residues" evidence="1">
    <location>
        <begin position="220"/>
        <end position="229"/>
    </location>
</feature>
<dbReference type="GO" id="GO:0004674">
    <property type="term" value="F:protein serine/threonine kinase activity"/>
    <property type="evidence" value="ECO:0007669"/>
    <property type="project" value="TreeGrafter"/>
</dbReference>
<organism evidence="3 4">
    <name type="scientific">Modicella reniformis</name>
    <dbReference type="NCBI Taxonomy" id="1440133"/>
    <lineage>
        <taxon>Eukaryota</taxon>
        <taxon>Fungi</taxon>
        <taxon>Fungi incertae sedis</taxon>
        <taxon>Mucoromycota</taxon>
        <taxon>Mortierellomycotina</taxon>
        <taxon>Mortierellomycetes</taxon>
        <taxon>Mortierellales</taxon>
        <taxon>Mortierellaceae</taxon>
        <taxon>Modicella</taxon>
    </lineage>
</organism>
<dbReference type="SUPFAM" id="SSF56112">
    <property type="entry name" value="Protein kinase-like (PK-like)"/>
    <property type="match status" value="1"/>
</dbReference>
<dbReference type="PROSITE" id="PS50011">
    <property type="entry name" value="PROTEIN_KINASE_DOM"/>
    <property type="match status" value="1"/>
</dbReference>
<dbReference type="PIRSF" id="PIRSF000654">
    <property type="entry name" value="Integrin-linked_kinase"/>
    <property type="match status" value="1"/>
</dbReference>
<accession>A0A9P6IHV7</accession>
<evidence type="ECO:0000313" key="4">
    <source>
        <dbReference type="Proteomes" id="UP000749646"/>
    </source>
</evidence>